<dbReference type="PaxDb" id="2903-EOD18410"/>
<evidence type="ECO:0000256" key="5">
    <source>
        <dbReference type="ARBA" id="ARBA00022989"/>
    </source>
</evidence>
<evidence type="ECO:0000313" key="11">
    <source>
        <dbReference type="Proteomes" id="UP000013827"/>
    </source>
</evidence>
<dbReference type="GO" id="GO:0006099">
    <property type="term" value="P:tricarboxylic acid cycle"/>
    <property type="evidence" value="ECO:0007669"/>
    <property type="project" value="InterPro"/>
</dbReference>
<dbReference type="GO" id="GO:0005739">
    <property type="term" value="C:mitochondrion"/>
    <property type="evidence" value="ECO:0007669"/>
    <property type="project" value="GOC"/>
</dbReference>
<dbReference type="PANTHER" id="PTHR10978">
    <property type="entry name" value="SUCCINATE DEHYDROGENASE CYTOCHROME B560 SUBUNIT"/>
    <property type="match status" value="1"/>
</dbReference>
<dbReference type="SUPFAM" id="SSF81343">
    <property type="entry name" value="Fumarate reductase respiratory complex transmembrane subunits"/>
    <property type="match status" value="1"/>
</dbReference>
<dbReference type="GO" id="GO:0046872">
    <property type="term" value="F:metal ion binding"/>
    <property type="evidence" value="ECO:0007669"/>
    <property type="project" value="UniProtKB-KW"/>
</dbReference>
<evidence type="ECO:0000256" key="7">
    <source>
        <dbReference type="ARBA" id="ARBA00023136"/>
    </source>
</evidence>
<keyword evidence="2 8" id="KW-0349">Heme</keyword>
<reference evidence="10" key="2">
    <citation type="submission" date="2024-10" db="UniProtKB">
        <authorList>
            <consortium name="EnsemblProtists"/>
        </authorList>
    </citation>
    <scope>IDENTIFICATION</scope>
</reference>
<evidence type="ECO:0000256" key="3">
    <source>
        <dbReference type="ARBA" id="ARBA00022692"/>
    </source>
</evidence>
<evidence type="ECO:0000256" key="6">
    <source>
        <dbReference type="ARBA" id="ARBA00023004"/>
    </source>
</evidence>
<dbReference type="Proteomes" id="UP000013827">
    <property type="component" value="Unassembled WGS sequence"/>
</dbReference>
<dbReference type="InterPro" id="IPR000701">
    <property type="entry name" value="SuccDH_FuR_B_TM-su"/>
</dbReference>
<sequence>MEKTGRPLSPHVTIYAFPTIALSSITVRATGILLTVGCVGVAGVSATSGPEATKAKVQAIADSGAAPLAKFAVSWPLAYHFCGACRHAVWDLKGYGFTNAMMLQSSYAVMGASLAIAFLATSASLPADKKE</sequence>
<keyword evidence="7 9" id="KW-0472">Membrane</keyword>
<dbReference type="Pfam" id="PF01127">
    <property type="entry name" value="Sdh_cyt"/>
    <property type="match status" value="1"/>
</dbReference>
<keyword evidence="5 9" id="KW-1133">Transmembrane helix</keyword>
<name>A0A0D3J4H5_EMIH1</name>
<dbReference type="HOGENOM" id="CLU_094691_3_1_1"/>
<dbReference type="InterPro" id="IPR034804">
    <property type="entry name" value="SQR/QFR_C/D"/>
</dbReference>
<protein>
    <submittedName>
        <fullName evidence="10">Uncharacterized protein</fullName>
    </submittedName>
</protein>
<dbReference type="GeneID" id="19046411"/>
<dbReference type="InterPro" id="IPR014314">
    <property type="entry name" value="Succ_DH_cytb556"/>
</dbReference>
<dbReference type="AlphaFoldDB" id="A0A0D3J4H5"/>
<evidence type="ECO:0000256" key="1">
    <source>
        <dbReference type="ARBA" id="ARBA00004370"/>
    </source>
</evidence>
<dbReference type="EnsemblProtists" id="EOD18410">
    <property type="protein sequence ID" value="EOD18410"/>
    <property type="gene ID" value="EMIHUDRAFT_432409"/>
</dbReference>
<evidence type="ECO:0000256" key="8">
    <source>
        <dbReference type="PIRSR" id="PIRSR000178-1"/>
    </source>
</evidence>
<keyword evidence="6 8" id="KW-0408">Iron</keyword>
<keyword evidence="3 9" id="KW-0812">Transmembrane</keyword>
<evidence type="ECO:0000256" key="2">
    <source>
        <dbReference type="ARBA" id="ARBA00022617"/>
    </source>
</evidence>
<feature type="transmembrane region" description="Helical" evidence="9">
    <location>
        <begin position="107"/>
        <end position="127"/>
    </location>
</feature>
<proteinExistence type="predicted"/>
<comment type="subcellular location">
    <subcellularLocation>
        <location evidence="1">Membrane</location>
    </subcellularLocation>
</comment>
<dbReference type="eggNOG" id="KOG0449">
    <property type="taxonomic scope" value="Eukaryota"/>
</dbReference>
<dbReference type="GO" id="GO:0006121">
    <property type="term" value="P:mitochondrial electron transport, succinate to ubiquinone"/>
    <property type="evidence" value="ECO:0007669"/>
    <property type="project" value="TreeGrafter"/>
</dbReference>
<evidence type="ECO:0000256" key="9">
    <source>
        <dbReference type="SAM" id="Phobius"/>
    </source>
</evidence>
<feature type="transmembrane region" description="Helical" evidence="9">
    <location>
        <begin position="12"/>
        <end position="42"/>
    </location>
</feature>
<dbReference type="GO" id="GO:0009055">
    <property type="term" value="F:electron transfer activity"/>
    <property type="evidence" value="ECO:0007669"/>
    <property type="project" value="InterPro"/>
</dbReference>
<accession>A0A0D3J4H5</accession>
<dbReference type="PANTHER" id="PTHR10978:SF5">
    <property type="entry name" value="SUCCINATE DEHYDROGENASE CYTOCHROME B560 SUBUNIT, MITOCHONDRIAL"/>
    <property type="match status" value="1"/>
</dbReference>
<dbReference type="GO" id="GO:0016020">
    <property type="term" value="C:membrane"/>
    <property type="evidence" value="ECO:0007669"/>
    <property type="project" value="UniProtKB-SubCell"/>
</dbReference>
<dbReference type="CDD" id="cd03499">
    <property type="entry name" value="SQR_TypeC_SdhC"/>
    <property type="match status" value="1"/>
</dbReference>
<comment type="cofactor">
    <cofactor evidence="8">
        <name>heme</name>
        <dbReference type="ChEBI" id="CHEBI:30413"/>
    </cofactor>
    <text evidence="8">The heme is bound between the two transmembrane subunits.</text>
</comment>
<dbReference type="NCBIfam" id="TIGR02970">
    <property type="entry name" value="succ_dehyd_cytB"/>
    <property type="match status" value="1"/>
</dbReference>
<evidence type="ECO:0000256" key="4">
    <source>
        <dbReference type="ARBA" id="ARBA00022723"/>
    </source>
</evidence>
<dbReference type="PIRSF" id="PIRSF000178">
    <property type="entry name" value="SDH_cyt_b560"/>
    <property type="match status" value="1"/>
</dbReference>
<keyword evidence="11" id="KW-1185">Reference proteome</keyword>
<evidence type="ECO:0000313" key="10">
    <source>
        <dbReference type="EnsemblProtists" id="EOD18410"/>
    </source>
</evidence>
<dbReference type="RefSeq" id="XP_005770839.1">
    <property type="nucleotide sequence ID" value="XM_005770782.1"/>
</dbReference>
<dbReference type="OMA" id="PLAYHFC"/>
<feature type="binding site" description="axial binding residue" evidence="8">
    <location>
        <position position="80"/>
    </location>
    <ligand>
        <name>heme</name>
        <dbReference type="ChEBI" id="CHEBI:30413"/>
        <note>ligand shared with second transmembrane subunit</note>
    </ligand>
    <ligandPart>
        <name>Fe</name>
        <dbReference type="ChEBI" id="CHEBI:18248"/>
    </ligandPart>
</feature>
<organism evidence="10 11">
    <name type="scientific">Emiliania huxleyi (strain CCMP1516)</name>
    <dbReference type="NCBI Taxonomy" id="280463"/>
    <lineage>
        <taxon>Eukaryota</taxon>
        <taxon>Haptista</taxon>
        <taxon>Haptophyta</taxon>
        <taxon>Prymnesiophyceae</taxon>
        <taxon>Isochrysidales</taxon>
        <taxon>Noelaerhabdaceae</taxon>
        <taxon>Emiliania</taxon>
    </lineage>
</organism>
<dbReference type="Gene3D" id="1.20.1300.10">
    <property type="entry name" value="Fumarate reductase/succinate dehydrogenase, transmembrane subunit"/>
    <property type="match status" value="1"/>
</dbReference>
<reference evidence="11" key="1">
    <citation type="journal article" date="2013" name="Nature">
        <title>Pan genome of the phytoplankton Emiliania underpins its global distribution.</title>
        <authorList>
            <person name="Read B.A."/>
            <person name="Kegel J."/>
            <person name="Klute M.J."/>
            <person name="Kuo A."/>
            <person name="Lefebvre S.C."/>
            <person name="Maumus F."/>
            <person name="Mayer C."/>
            <person name="Miller J."/>
            <person name="Monier A."/>
            <person name="Salamov A."/>
            <person name="Young J."/>
            <person name="Aguilar M."/>
            <person name="Claverie J.M."/>
            <person name="Frickenhaus S."/>
            <person name="Gonzalez K."/>
            <person name="Herman E.K."/>
            <person name="Lin Y.C."/>
            <person name="Napier J."/>
            <person name="Ogata H."/>
            <person name="Sarno A.F."/>
            <person name="Shmutz J."/>
            <person name="Schroeder D."/>
            <person name="de Vargas C."/>
            <person name="Verret F."/>
            <person name="von Dassow P."/>
            <person name="Valentin K."/>
            <person name="Van de Peer Y."/>
            <person name="Wheeler G."/>
            <person name="Dacks J.B."/>
            <person name="Delwiche C.F."/>
            <person name="Dyhrman S.T."/>
            <person name="Glockner G."/>
            <person name="John U."/>
            <person name="Richards T."/>
            <person name="Worden A.Z."/>
            <person name="Zhang X."/>
            <person name="Grigoriev I.V."/>
            <person name="Allen A.E."/>
            <person name="Bidle K."/>
            <person name="Borodovsky M."/>
            <person name="Bowler C."/>
            <person name="Brownlee C."/>
            <person name="Cock J.M."/>
            <person name="Elias M."/>
            <person name="Gladyshev V.N."/>
            <person name="Groth M."/>
            <person name="Guda C."/>
            <person name="Hadaegh A."/>
            <person name="Iglesias-Rodriguez M.D."/>
            <person name="Jenkins J."/>
            <person name="Jones B.M."/>
            <person name="Lawson T."/>
            <person name="Leese F."/>
            <person name="Lindquist E."/>
            <person name="Lobanov A."/>
            <person name="Lomsadze A."/>
            <person name="Malik S.B."/>
            <person name="Marsh M.E."/>
            <person name="Mackinder L."/>
            <person name="Mock T."/>
            <person name="Mueller-Roeber B."/>
            <person name="Pagarete A."/>
            <person name="Parker M."/>
            <person name="Probert I."/>
            <person name="Quesneville H."/>
            <person name="Raines C."/>
            <person name="Rensing S.A."/>
            <person name="Riano-Pachon D.M."/>
            <person name="Richier S."/>
            <person name="Rokitta S."/>
            <person name="Shiraiwa Y."/>
            <person name="Soanes D.M."/>
            <person name="van der Giezen M."/>
            <person name="Wahlund T.M."/>
            <person name="Williams B."/>
            <person name="Wilson W."/>
            <person name="Wolfe G."/>
            <person name="Wurch L.L."/>
        </authorList>
    </citation>
    <scope>NUCLEOTIDE SEQUENCE</scope>
</reference>
<dbReference type="KEGG" id="ehx:EMIHUDRAFT_432409"/>
<dbReference type="STRING" id="2903.R1DV79"/>
<keyword evidence="4 8" id="KW-0479">Metal-binding</keyword>